<sequence>MEPSRSGHLWWCLLGRSRVTHALWSMRGCLSRLPRDGSLLHQLIPTWESLLFWLSLELWLSLYLWPSLELL</sequence>
<reference evidence="2" key="1">
    <citation type="submission" date="2005-06" db="EMBL/GenBank/DDBJ databases">
        <authorList>
            <person name="Mural R.J."/>
            <person name="Li P.W."/>
            <person name="Adams M.D."/>
            <person name="Amanatides P.G."/>
            <person name="Baden-Tillson H."/>
            <person name="Barnstead M."/>
            <person name="Chin S.H."/>
            <person name="Dew I."/>
            <person name="Evans C.A."/>
            <person name="Ferriera S."/>
            <person name="Flanigan M."/>
            <person name="Fosler C."/>
            <person name="Glodek A."/>
            <person name="Gu Z."/>
            <person name="Holt R.A."/>
            <person name="Jennings D."/>
            <person name="Kraft C.L."/>
            <person name="Lu F."/>
            <person name="Nguyen T."/>
            <person name="Nusskern D.R."/>
            <person name="Pfannkoch C.M."/>
            <person name="Sitter C."/>
            <person name="Sutton G.G."/>
            <person name="Venter J.C."/>
            <person name="Wang Z."/>
            <person name="Woodage T."/>
            <person name="Zheng X.H."/>
            <person name="Zhong F."/>
        </authorList>
    </citation>
    <scope>NUCLEOTIDE SEQUENCE [LARGE SCALE GENOMIC DNA]</scope>
    <source>
        <strain>BN</strain>
        <strain evidence="2">Sprague-Dawley</strain>
    </source>
</reference>
<dbReference type="Proteomes" id="UP000234681">
    <property type="component" value="Unassembled WGS sequence"/>
</dbReference>
<gene>
    <name evidence="1" type="ORF">rCG_19921</name>
</gene>
<evidence type="ECO:0000313" key="2">
    <source>
        <dbReference type="Proteomes" id="UP000234681"/>
    </source>
</evidence>
<evidence type="ECO:0000313" key="1">
    <source>
        <dbReference type="EMBL" id="EDL82668.1"/>
    </source>
</evidence>
<organism evidence="1 2">
    <name type="scientific">Rattus norvegicus</name>
    <name type="common">Rat</name>
    <dbReference type="NCBI Taxonomy" id="10116"/>
    <lineage>
        <taxon>Eukaryota</taxon>
        <taxon>Metazoa</taxon>
        <taxon>Chordata</taxon>
        <taxon>Craniata</taxon>
        <taxon>Vertebrata</taxon>
        <taxon>Euteleostomi</taxon>
        <taxon>Mammalia</taxon>
        <taxon>Eutheria</taxon>
        <taxon>Euarchontoglires</taxon>
        <taxon>Glires</taxon>
        <taxon>Rodentia</taxon>
        <taxon>Myomorpha</taxon>
        <taxon>Muroidea</taxon>
        <taxon>Muridae</taxon>
        <taxon>Murinae</taxon>
        <taxon>Rattus</taxon>
    </lineage>
</organism>
<proteinExistence type="predicted"/>
<name>A6MGW4_RAT</name>
<accession>A6MGW4</accession>
<protein>
    <submittedName>
        <fullName evidence="1">RCG19921</fullName>
    </submittedName>
</protein>
<dbReference type="EMBL" id="DS032623">
    <property type="protein sequence ID" value="EDL82668.1"/>
    <property type="molecule type" value="Genomic_DNA"/>
</dbReference>
<dbReference type="AlphaFoldDB" id="A6MGW4"/>